<dbReference type="PANTHER" id="PTHR31157:SF1">
    <property type="entry name" value="SCP DOMAIN-CONTAINING PROTEIN"/>
    <property type="match status" value="1"/>
</dbReference>
<protein>
    <submittedName>
        <fullName evidence="3">Cysteine-rich secretory protein family protein</fullName>
    </submittedName>
</protein>
<keyword evidence="4" id="KW-1185">Reference proteome</keyword>
<dbReference type="RefSeq" id="WP_094019150.1">
    <property type="nucleotide sequence ID" value="NZ_FXYF01000001.1"/>
</dbReference>
<dbReference type="CDD" id="cd05379">
    <property type="entry name" value="CAP_bacterial"/>
    <property type="match status" value="1"/>
</dbReference>
<evidence type="ECO:0000256" key="1">
    <source>
        <dbReference type="SAM" id="SignalP"/>
    </source>
</evidence>
<gene>
    <name evidence="3" type="ORF">MAA8898_00255</name>
</gene>
<dbReference type="SUPFAM" id="SSF55797">
    <property type="entry name" value="PR-1-like"/>
    <property type="match status" value="1"/>
</dbReference>
<reference evidence="3 4" key="1">
    <citation type="submission" date="2017-05" db="EMBL/GenBank/DDBJ databases">
        <authorList>
            <person name="Song R."/>
            <person name="Chenine A.L."/>
            <person name="Ruprecht R.M."/>
        </authorList>
    </citation>
    <scope>NUCLEOTIDE SEQUENCE [LARGE SCALE GENOMIC DNA]</scope>
    <source>
        <strain evidence="3 4">CECT 8898</strain>
    </source>
</reference>
<feature type="domain" description="SCP" evidence="2">
    <location>
        <begin position="56"/>
        <end position="170"/>
    </location>
</feature>
<sequence>MNRRALIALSAAAAMAACTTTPSSTPETRLGPDGKPLPRVYRISAVERGRIQYRMLDSINALRQSAGAAALQLDSNLNAAAATHANDMALQNRPWHFGSDGSSPIDRARRVGYQGRVVGETISETYETELETLAAWMEESVTRNVILDPAARDMGFAWHQEDNGKIWWTLVLGAPGSGPVPSATPLAAS</sequence>
<dbReference type="PROSITE" id="PS51257">
    <property type="entry name" value="PROKAR_LIPOPROTEIN"/>
    <property type="match status" value="1"/>
</dbReference>
<accession>A0A238JPL2</accession>
<name>A0A238JPL2_9RHOB</name>
<dbReference type="Proteomes" id="UP000207598">
    <property type="component" value="Unassembled WGS sequence"/>
</dbReference>
<dbReference type="Gene3D" id="3.40.33.10">
    <property type="entry name" value="CAP"/>
    <property type="match status" value="1"/>
</dbReference>
<dbReference type="InterPro" id="IPR014044">
    <property type="entry name" value="CAP_dom"/>
</dbReference>
<keyword evidence="1" id="KW-0732">Signal</keyword>
<dbReference type="PANTHER" id="PTHR31157">
    <property type="entry name" value="SCP DOMAIN-CONTAINING PROTEIN"/>
    <property type="match status" value="1"/>
</dbReference>
<evidence type="ECO:0000313" key="3">
    <source>
        <dbReference type="EMBL" id="SMX32465.1"/>
    </source>
</evidence>
<dbReference type="Pfam" id="PF00188">
    <property type="entry name" value="CAP"/>
    <property type="match status" value="1"/>
</dbReference>
<organism evidence="3 4">
    <name type="scientific">Maliponia aquimaris</name>
    <dbReference type="NCBI Taxonomy" id="1673631"/>
    <lineage>
        <taxon>Bacteria</taxon>
        <taxon>Pseudomonadati</taxon>
        <taxon>Pseudomonadota</taxon>
        <taxon>Alphaproteobacteria</taxon>
        <taxon>Rhodobacterales</taxon>
        <taxon>Paracoccaceae</taxon>
        <taxon>Maliponia</taxon>
    </lineage>
</organism>
<evidence type="ECO:0000259" key="2">
    <source>
        <dbReference type="Pfam" id="PF00188"/>
    </source>
</evidence>
<dbReference type="InterPro" id="IPR035940">
    <property type="entry name" value="CAP_sf"/>
</dbReference>
<feature type="signal peptide" evidence="1">
    <location>
        <begin position="1"/>
        <end position="16"/>
    </location>
</feature>
<dbReference type="EMBL" id="FXYF01000001">
    <property type="protein sequence ID" value="SMX32465.1"/>
    <property type="molecule type" value="Genomic_DNA"/>
</dbReference>
<feature type="chain" id="PRO_5013235000" evidence="1">
    <location>
        <begin position="17"/>
        <end position="189"/>
    </location>
</feature>
<proteinExistence type="predicted"/>
<dbReference type="OrthoDB" id="7846629at2"/>
<evidence type="ECO:0000313" key="4">
    <source>
        <dbReference type="Proteomes" id="UP000207598"/>
    </source>
</evidence>
<dbReference type="AlphaFoldDB" id="A0A238JPL2"/>